<proteinExistence type="predicted"/>
<evidence type="ECO:0000256" key="5">
    <source>
        <dbReference type="ARBA" id="ARBA00023049"/>
    </source>
</evidence>
<dbReference type="PROSITE" id="PS50249">
    <property type="entry name" value="MPN"/>
    <property type="match status" value="1"/>
</dbReference>
<keyword evidence="5" id="KW-0482">Metalloprotease</keyword>
<keyword evidence="8" id="KW-1185">Reference proteome</keyword>
<dbReference type="Pfam" id="PF04002">
    <property type="entry name" value="RadC"/>
    <property type="match status" value="1"/>
</dbReference>
<dbReference type="InterPro" id="IPR020891">
    <property type="entry name" value="UPF0758_CS"/>
</dbReference>
<dbReference type="Gene3D" id="3.40.140.10">
    <property type="entry name" value="Cytidine Deaminase, domain 2"/>
    <property type="match status" value="1"/>
</dbReference>
<evidence type="ECO:0000256" key="2">
    <source>
        <dbReference type="ARBA" id="ARBA00022723"/>
    </source>
</evidence>
<name>A0ABT5Q3T3_9PSED</name>
<keyword evidence="2" id="KW-0479">Metal-binding</keyword>
<protein>
    <submittedName>
        <fullName evidence="7">DNA repair protein RadC</fullName>
    </submittedName>
</protein>
<keyword evidence="3" id="KW-0378">Hydrolase</keyword>
<gene>
    <name evidence="7" type="primary">radC</name>
    <name evidence="7" type="ORF">M5G25_11040</name>
</gene>
<evidence type="ECO:0000313" key="8">
    <source>
        <dbReference type="Proteomes" id="UP001217610"/>
    </source>
</evidence>
<dbReference type="NCBIfam" id="TIGR00608">
    <property type="entry name" value="radc"/>
    <property type="match status" value="1"/>
</dbReference>
<feature type="domain" description="MPN" evidence="6">
    <location>
        <begin position="43"/>
        <end position="165"/>
    </location>
</feature>
<accession>A0ABT5Q3T3</accession>
<evidence type="ECO:0000256" key="4">
    <source>
        <dbReference type="ARBA" id="ARBA00022833"/>
    </source>
</evidence>
<organism evidence="7 8">
    <name type="scientific">Pseudomonas idahonensis</name>
    <dbReference type="NCBI Taxonomy" id="2942628"/>
    <lineage>
        <taxon>Bacteria</taxon>
        <taxon>Pseudomonadati</taxon>
        <taxon>Pseudomonadota</taxon>
        <taxon>Gammaproteobacteria</taxon>
        <taxon>Pseudomonadales</taxon>
        <taxon>Pseudomonadaceae</taxon>
        <taxon>Pseudomonas</taxon>
    </lineage>
</organism>
<comment type="caution">
    <text evidence="7">The sequence shown here is derived from an EMBL/GenBank/DDBJ whole genome shotgun (WGS) entry which is preliminary data.</text>
</comment>
<dbReference type="RefSeq" id="WP_213665510.1">
    <property type="nucleotide sequence ID" value="NZ_JAMDGR010000004.1"/>
</dbReference>
<dbReference type="PANTHER" id="PTHR30471:SF3">
    <property type="entry name" value="UPF0758 PROTEIN YEES-RELATED"/>
    <property type="match status" value="1"/>
</dbReference>
<dbReference type="CDD" id="cd08071">
    <property type="entry name" value="MPN_DUF2466"/>
    <property type="match status" value="1"/>
</dbReference>
<reference evidence="7 8" key="1">
    <citation type="submission" date="2022-05" db="EMBL/GenBank/DDBJ databases">
        <title>Novel Pseudomonas spp. Isolated from a Rainbow Trout Aquaculture Facility.</title>
        <authorList>
            <person name="Testerman T."/>
            <person name="Graf J."/>
        </authorList>
    </citation>
    <scope>NUCLEOTIDE SEQUENCE [LARGE SCALE GENOMIC DNA]</scope>
    <source>
        <strain evidence="7 8">ID357</strain>
    </source>
</reference>
<dbReference type="EMBL" id="JAMDGR010000004">
    <property type="protein sequence ID" value="MDD1148827.1"/>
    <property type="molecule type" value="Genomic_DNA"/>
</dbReference>
<dbReference type="PROSITE" id="PS01302">
    <property type="entry name" value="UPF0758"/>
    <property type="match status" value="1"/>
</dbReference>
<keyword evidence="4" id="KW-0862">Zinc</keyword>
<evidence type="ECO:0000259" key="6">
    <source>
        <dbReference type="PROSITE" id="PS50249"/>
    </source>
</evidence>
<dbReference type="InterPro" id="IPR037518">
    <property type="entry name" value="MPN"/>
</dbReference>
<sequence length="165" mass="18567">MKAPLLTQLKRYVPTSLTITPDDWIVAYALQILEQRTFQRGPELTSPQEVSQFLRLKLMKELREVFMVTFLDSKHRVIACEALFHGTIDSSTVHPRIVFQKAMEHNAAAVILCHNHPSGDTEASNADKIITARLKSVLSEIDVRLLDHFIVGQGQPFSFAEAGLI</sequence>
<dbReference type="InterPro" id="IPR001405">
    <property type="entry name" value="UPF0758"/>
</dbReference>
<evidence type="ECO:0000256" key="3">
    <source>
        <dbReference type="ARBA" id="ARBA00022801"/>
    </source>
</evidence>
<evidence type="ECO:0000256" key="1">
    <source>
        <dbReference type="ARBA" id="ARBA00022670"/>
    </source>
</evidence>
<dbReference type="InterPro" id="IPR025657">
    <property type="entry name" value="RadC_JAB"/>
</dbReference>
<dbReference type="PANTHER" id="PTHR30471">
    <property type="entry name" value="DNA REPAIR PROTEIN RADC"/>
    <property type="match status" value="1"/>
</dbReference>
<evidence type="ECO:0000313" key="7">
    <source>
        <dbReference type="EMBL" id="MDD1148827.1"/>
    </source>
</evidence>
<keyword evidence="1" id="KW-0645">Protease</keyword>
<dbReference type="Proteomes" id="UP001217610">
    <property type="component" value="Unassembled WGS sequence"/>
</dbReference>